<evidence type="ECO:0000313" key="1">
    <source>
        <dbReference type="EMBL" id="MBB4919756.1"/>
    </source>
</evidence>
<dbReference type="AlphaFoldDB" id="A0A7W7VR60"/>
<dbReference type="RefSeq" id="WP_184722544.1">
    <property type="nucleotide sequence ID" value="NZ_JACHJP010000011.1"/>
</dbReference>
<evidence type="ECO:0000313" key="2">
    <source>
        <dbReference type="Proteomes" id="UP000552644"/>
    </source>
</evidence>
<dbReference type="Proteomes" id="UP000552644">
    <property type="component" value="Unassembled WGS sequence"/>
</dbReference>
<accession>A0A7W7VR60</accession>
<keyword evidence="2" id="KW-1185">Reference proteome</keyword>
<gene>
    <name evidence="1" type="ORF">FHS44_006900</name>
</gene>
<name>A0A7W7VR60_9ACTN</name>
<dbReference type="EMBL" id="JACHJP010000011">
    <property type="protein sequence ID" value="MBB4919756.1"/>
    <property type="molecule type" value="Genomic_DNA"/>
</dbReference>
<organism evidence="1 2">
    <name type="scientific">Streptosporangium saharense</name>
    <dbReference type="NCBI Taxonomy" id="1706840"/>
    <lineage>
        <taxon>Bacteria</taxon>
        <taxon>Bacillati</taxon>
        <taxon>Actinomycetota</taxon>
        <taxon>Actinomycetes</taxon>
        <taxon>Streptosporangiales</taxon>
        <taxon>Streptosporangiaceae</taxon>
        <taxon>Streptosporangium</taxon>
    </lineage>
</organism>
<protein>
    <submittedName>
        <fullName evidence="1">Uncharacterized protein</fullName>
    </submittedName>
</protein>
<proteinExistence type="predicted"/>
<comment type="caution">
    <text evidence="1">The sequence shown here is derived from an EMBL/GenBank/DDBJ whole genome shotgun (WGS) entry which is preliminary data.</text>
</comment>
<sequence length="102" mass="11113">MSESSFPITLRVTVVGDSLEELTHEALSHGWEFFGDDAEVCVVSGEATLVQDSPHPYTASVVVRQVGTRLPDDTSDDGSHTYARSWLVRLPDEYGGQKTVSS</sequence>
<reference evidence="1 2" key="1">
    <citation type="submission" date="2020-08" db="EMBL/GenBank/DDBJ databases">
        <title>Genomic Encyclopedia of Type Strains, Phase III (KMG-III): the genomes of soil and plant-associated and newly described type strains.</title>
        <authorList>
            <person name="Whitman W."/>
        </authorList>
    </citation>
    <scope>NUCLEOTIDE SEQUENCE [LARGE SCALE GENOMIC DNA]</scope>
    <source>
        <strain evidence="1 2">CECT 8840</strain>
    </source>
</reference>